<dbReference type="Gene3D" id="3.30.465.10">
    <property type="match status" value="1"/>
</dbReference>
<evidence type="ECO:0000256" key="11">
    <source>
        <dbReference type="ARBA" id="ARBA00023004"/>
    </source>
</evidence>
<feature type="binding site" evidence="20">
    <location>
        <position position="153"/>
    </location>
    <ligand>
        <name>[2Fe-2S] cluster</name>
        <dbReference type="ChEBI" id="CHEBI:190135"/>
        <label>2</label>
    </ligand>
</feature>
<dbReference type="InterPro" id="IPR000674">
    <property type="entry name" value="Ald_Oxase/Xan_DH_a/b"/>
</dbReference>
<evidence type="ECO:0000256" key="6">
    <source>
        <dbReference type="ARBA" id="ARBA00022630"/>
    </source>
</evidence>
<feature type="binding site" evidence="20">
    <location>
        <position position="54"/>
    </location>
    <ligand>
        <name>[2Fe-2S] cluster</name>
        <dbReference type="ChEBI" id="CHEBI:190135"/>
        <label>1</label>
    </ligand>
</feature>
<keyword evidence="13" id="KW-0520">NAD</keyword>
<dbReference type="InterPro" id="IPR006058">
    <property type="entry name" value="2Fe2S_fd_BS"/>
</dbReference>
<feature type="binding site" evidence="20">
    <location>
        <position position="51"/>
    </location>
    <ligand>
        <name>[2Fe-2S] cluster</name>
        <dbReference type="ChEBI" id="CHEBI:190135"/>
        <label>1</label>
    </ligand>
</feature>
<feature type="binding site" evidence="19">
    <location>
        <position position="896"/>
    </location>
    <ligand>
        <name>substrate</name>
    </ligand>
</feature>
<sequence length="1337" mass="148032">MDFKEVKNELIFFLNGEKVVINQPNPELTLLQYVRSIGLTGSKLGCGEGGCGACTVMISHYSQKQDHIIHRSVNACLFPLCAAAGCAVVTIEGLGNVRDGLHPVQSAISEANGSQCGFCTPGIVMALYSYLRSNPNATKHDIEESFDGNLCRCTGYRPLLDAAKSFSVDDFEVEKEVKLPSIATGESEDTKSDGVMICPGTGKPCDCKKKTTHIPSKPLDLKAEPIFPPFLMSYHLPSLEFKGPRVTWYTPSTFDELLKLKALHGNAKIVVGNTEIGIETKFRNVVYPVIISPTRVAELNQISSTDDGIHLGASVTLSEFRQYLQSENNASGNAHKHQTSRAILSQLKWFAGNQIRNAACIGGNLATASPISDLNPVLLAVGAIITLVSHDENGQVVERKCHIENFFLKYRVVDIKPQEVIKSVFIPYTRDMEFVEAYKQSRRRDDDIAIVSCCFRVFFEKVASQDTQFKIKECVFAYGGMNIKAVTSPKTQEYLKGRVWSQSDLTEIYNLLEQDLPLAPNAPGGMIEYRKSLTISFFFKYFIAVSQQLYAISNDAQLKFDDRELSASKKYSREISRGEQTYQNHPTQFPITEALKHQSADKQVTGEAIYTDDIPITSLYAAKVMSAKAYANIKSIDASKALQAPGVKAFYTYKDIPGANQQGPVFQDEEILVSKQALFMGHALGVIIAETHQQALEASKMVVVEYEELVPILTIEDAIAQNSYLNCTHIINDGDYEKGFQESKHILEGEIYVGGQEHFYLETQGTLAVPGEGDELTIYASTQNPMKTQSIVSYALGIPANQVVCKLKRMGGGFGGKETRSVYVSCLASLAAHKLKKPVRMILDRDTDMITSGSRHPFLGRYKIGFNDEGRIHSALIQLYADAGYSFDLSIGVLDRAMFHSENAYKIPNFTVIGKLCKTNLPTNTAFRGFGGPQGMIICENWVERIAHFLKKPSKEIREINFYKEHDITHYKQEITNCQLQRVWSEIQIQSQYQERLAGIDQFNKENRWKKRGISLIPTKFGMSFTVKTLNQAGALVHLYTDGSVLVSHGGTEMGQGLHTKIIQIAAREMGVPVDKVFISETSTDKVANTAPTAASVSSDMNGMAVLYACQQINERLKPLREKNPTFSVKQIANLAYAERINLSANGFYATPNVGYIFKDSGVGEGTPFNYFSYGAACSEVEVDLLTGDHTILRTDIVMDVGESLNPAIDIGQVEGAFVQGVGWCTLEEVVTFKPSGYMFTRGPSTYKIPGFNDVPLVFNVSLLNNSPNHKAIHSSKGVGEPPLFLGSSVYFALRHAITEARKESKLVDWFDLSSPLTCERIRNSCIDKFTLQFSKK</sequence>
<dbReference type="InterPro" id="IPR037165">
    <property type="entry name" value="AldOxase/xan_DH_Mopterin-bd_sf"/>
</dbReference>
<dbReference type="EC" id="1.17.1.4" evidence="4"/>
<feature type="binding site" evidence="20">
    <location>
        <position position="928"/>
    </location>
    <ligand>
        <name>Mo-molybdopterin</name>
        <dbReference type="ChEBI" id="CHEBI:71302"/>
    </ligand>
    <ligandPart>
        <name>Mo</name>
        <dbReference type="ChEBI" id="CHEBI:28685"/>
    </ligandPart>
</feature>
<evidence type="ECO:0000259" key="22">
    <source>
        <dbReference type="PROSITE" id="PS51387"/>
    </source>
</evidence>
<dbReference type="GO" id="GO:0005506">
    <property type="term" value="F:iron ion binding"/>
    <property type="evidence" value="ECO:0007669"/>
    <property type="project" value="InterPro"/>
</dbReference>
<evidence type="ECO:0000256" key="17">
    <source>
        <dbReference type="ARBA" id="ARBA00049517"/>
    </source>
</evidence>
<evidence type="ECO:0000256" key="19">
    <source>
        <dbReference type="PIRSR" id="PIRSR000127-2"/>
    </source>
</evidence>
<dbReference type="NCBIfam" id="TIGR02963">
    <property type="entry name" value="xanthine_xdhA"/>
    <property type="match status" value="1"/>
</dbReference>
<evidence type="ECO:0000256" key="8">
    <source>
        <dbReference type="ARBA" id="ARBA00022723"/>
    </source>
</evidence>
<keyword evidence="9 19" id="KW-0274">FAD</keyword>
<dbReference type="InterPro" id="IPR002346">
    <property type="entry name" value="Mopterin_DH_FAD-bd"/>
</dbReference>
<dbReference type="Pfam" id="PF20256">
    <property type="entry name" value="MoCoBD_2"/>
    <property type="match status" value="1"/>
</dbReference>
<keyword evidence="7 20" id="KW-0001">2Fe-2S</keyword>
<dbReference type="InterPro" id="IPR016166">
    <property type="entry name" value="FAD-bd_PCMH"/>
</dbReference>
<evidence type="ECO:0000256" key="18">
    <source>
        <dbReference type="PIRSR" id="PIRSR000127-1"/>
    </source>
</evidence>
<dbReference type="PROSITE" id="PS51387">
    <property type="entry name" value="FAD_PCMH"/>
    <property type="match status" value="1"/>
</dbReference>
<dbReference type="Gene3D" id="3.30.365.10">
    <property type="entry name" value="Aldehyde oxidase/xanthine dehydrogenase, molybdopterin binding domain"/>
    <property type="match status" value="4"/>
</dbReference>
<name>A0A151Z533_TIELA</name>
<evidence type="ECO:0000259" key="21">
    <source>
        <dbReference type="PROSITE" id="PS51085"/>
    </source>
</evidence>
<keyword evidence="10" id="KW-0560">Oxidoreductase</keyword>
<dbReference type="PANTHER" id="PTHR45444:SF3">
    <property type="entry name" value="XANTHINE DEHYDROGENASE"/>
    <property type="match status" value="1"/>
</dbReference>
<keyword evidence="5 20" id="KW-0500">Molybdenum</keyword>
<dbReference type="SUPFAM" id="SSF54665">
    <property type="entry name" value="CO dehydrogenase molybdoprotein N-domain-like"/>
    <property type="match status" value="1"/>
</dbReference>
<comment type="catalytic activity">
    <reaction evidence="16">
        <text>xanthine + NAD(+) + H2O = urate + NADH + H(+)</text>
        <dbReference type="Rhea" id="RHEA:16669"/>
        <dbReference type="ChEBI" id="CHEBI:15377"/>
        <dbReference type="ChEBI" id="CHEBI:15378"/>
        <dbReference type="ChEBI" id="CHEBI:17712"/>
        <dbReference type="ChEBI" id="CHEBI:17775"/>
        <dbReference type="ChEBI" id="CHEBI:57540"/>
        <dbReference type="ChEBI" id="CHEBI:57945"/>
        <dbReference type="EC" id="1.17.1.4"/>
    </reaction>
</comment>
<evidence type="ECO:0000256" key="15">
    <source>
        <dbReference type="ARBA" id="ARBA00034078"/>
    </source>
</evidence>
<dbReference type="Pfam" id="PF02738">
    <property type="entry name" value="MoCoBD_1"/>
    <property type="match status" value="1"/>
</dbReference>
<reference evidence="23 24" key="1">
    <citation type="submission" date="2015-12" db="EMBL/GenBank/DDBJ databases">
        <title>Dictyostelia acquired genes for synthesis and detection of signals that induce cell-type specialization by lateral gene transfer from prokaryotes.</title>
        <authorList>
            <person name="Gloeckner G."/>
            <person name="Schaap P."/>
        </authorList>
    </citation>
    <scope>NUCLEOTIDE SEQUENCE [LARGE SCALE GENOMIC DNA]</scope>
    <source>
        <strain evidence="23 24">TK</strain>
    </source>
</reference>
<feature type="binding site" evidence="20">
    <location>
        <position position="119"/>
    </location>
    <ligand>
        <name>[2Fe-2S] cluster</name>
        <dbReference type="ChEBI" id="CHEBI:190135"/>
        <label>2</label>
    </ligand>
</feature>
<dbReference type="SUPFAM" id="SSF55447">
    <property type="entry name" value="CO dehydrogenase flavoprotein C-terminal domain-like"/>
    <property type="match status" value="1"/>
</dbReference>
<feature type="binding site" evidence="19">
    <location>
        <position position="818"/>
    </location>
    <ligand>
        <name>substrate</name>
    </ligand>
</feature>
<dbReference type="InParanoid" id="A0A151Z533"/>
<organism evidence="23 24">
    <name type="scientific">Tieghemostelium lacteum</name>
    <name type="common">Slime mold</name>
    <name type="synonym">Dictyostelium lacteum</name>
    <dbReference type="NCBI Taxonomy" id="361077"/>
    <lineage>
        <taxon>Eukaryota</taxon>
        <taxon>Amoebozoa</taxon>
        <taxon>Evosea</taxon>
        <taxon>Eumycetozoa</taxon>
        <taxon>Dictyostelia</taxon>
        <taxon>Dictyosteliales</taxon>
        <taxon>Raperosteliaceae</taxon>
        <taxon>Tieghemostelium</taxon>
    </lineage>
</organism>
<dbReference type="PROSITE" id="PS51085">
    <property type="entry name" value="2FE2S_FER_2"/>
    <property type="match status" value="1"/>
</dbReference>
<dbReference type="FunFam" id="3.30.365.10:FF:000003">
    <property type="entry name" value="Aldehyde oxidase 1"/>
    <property type="match status" value="1"/>
</dbReference>
<evidence type="ECO:0000256" key="14">
    <source>
        <dbReference type="ARBA" id="ARBA00023140"/>
    </source>
</evidence>
<dbReference type="SUPFAM" id="SSF56176">
    <property type="entry name" value="FAD-binding/transporter-associated domain-like"/>
    <property type="match status" value="1"/>
</dbReference>
<evidence type="ECO:0000256" key="10">
    <source>
        <dbReference type="ARBA" id="ARBA00023002"/>
    </source>
</evidence>
<feature type="domain" description="2Fe-2S ferredoxin-type" evidence="21">
    <location>
        <begin position="8"/>
        <end position="94"/>
    </location>
</feature>
<dbReference type="FunFam" id="3.30.43.10:FF:000001">
    <property type="entry name" value="Xanthine dehydrogenase/oxidase"/>
    <property type="match status" value="1"/>
</dbReference>
<evidence type="ECO:0000256" key="3">
    <source>
        <dbReference type="ARBA" id="ARBA00006849"/>
    </source>
</evidence>
<evidence type="ECO:0000256" key="1">
    <source>
        <dbReference type="ARBA" id="ARBA00001974"/>
    </source>
</evidence>
<evidence type="ECO:0000256" key="9">
    <source>
        <dbReference type="ARBA" id="ARBA00022827"/>
    </source>
</evidence>
<dbReference type="OMA" id="PHPTQER"/>
<dbReference type="Gene3D" id="3.10.20.30">
    <property type="match status" value="1"/>
</dbReference>
<feature type="binding site" evidence="19">
    <location>
        <begin position="269"/>
        <end position="276"/>
    </location>
    <ligand>
        <name>FAD</name>
        <dbReference type="ChEBI" id="CHEBI:57692"/>
    </ligand>
</feature>
<dbReference type="InterPro" id="IPR036683">
    <property type="entry name" value="CO_DH_flav_C_dom_sf"/>
</dbReference>
<dbReference type="GO" id="GO:0004854">
    <property type="term" value="F:xanthine dehydrogenase activity"/>
    <property type="evidence" value="ECO:0007669"/>
    <property type="project" value="UniProtKB-EC"/>
</dbReference>
<comment type="caution">
    <text evidence="23">The sequence shown here is derived from an EMBL/GenBank/DDBJ whole genome shotgun (WGS) entry which is preliminary data.</text>
</comment>
<proteinExistence type="inferred from homology"/>
<evidence type="ECO:0000256" key="5">
    <source>
        <dbReference type="ARBA" id="ARBA00022505"/>
    </source>
</evidence>
<comment type="catalytic activity">
    <reaction evidence="17">
        <text>hypoxanthine + NAD(+) + H2O = xanthine + NADH + H(+)</text>
        <dbReference type="Rhea" id="RHEA:24670"/>
        <dbReference type="ChEBI" id="CHEBI:15377"/>
        <dbReference type="ChEBI" id="CHEBI:15378"/>
        <dbReference type="ChEBI" id="CHEBI:17368"/>
        <dbReference type="ChEBI" id="CHEBI:17712"/>
        <dbReference type="ChEBI" id="CHEBI:57540"/>
        <dbReference type="ChEBI" id="CHEBI:57945"/>
        <dbReference type="EC" id="1.17.1.4"/>
    </reaction>
</comment>
<dbReference type="GO" id="GO:0051537">
    <property type="term" value="F:2 iron, 2 sulfur cluster binding"/>
    <property type="evidence" value="ECO:0007669"/>
    <property type="project" value="UniProtKB-KW"/>
</dbReference>
<feature type="active site" description="Proton acceptor" evidence="18">
    <location>
        <position position="1281"/>
    </location>
</feature>
<dbReference type="Gene3D" id="1.10.150.120">
    <property type="entry name" value="[2Fe-2S]-binding domain"/>
    <property type="match status" value="1"/>
</dbReference>
<evidence type="ECO:0000256" key="13">
    <source>
        <dbReference type="ARBA" id="ARBA00023027"/>
    </source>
</evidence>
<dbReference type="InterPro" id="IPR012675">
    <property type="entry name" value="Beta-grasp_dom_sf"/>
</dbReference>
<feature type="binding site" evidence="20">
    <location>
        <position position="76"/>
    </location>
    <ligand>
        <name>[2Fe-2S] cluster</name>
        <dbReference type="ChEBI" id="CHEBI:190135"/>
        <label>1</label>
    </ligand>
</feature>
<feature type="binding site" evidence="20">
    <location>
        <position position="46"/>
    </location>
    <ligand>
        <name>[2Fe-2S] cluster</name>
        <dbReference type="ChEBI" id="CHEBI:190135"/>
        <label>1</label>
    </ligand>
</feature>
<feature type="binding site" evidence="20">
    <location>
        <position position="116"/>
    </location>
    <ligand>
        <name>[2Fe-2S] cluster</name>
        <dbReference type="ChEBI" id="CHEBI:190135"/>
        <label>2</label>
    </ligand>
</feature>
<feature type="binding site" evidence="19">
    <location>
        <position position="373"/>
    </location>
    <ligand>
        <name>FAD</name>
        <dbReference type="ChEBI" id="CHEBI:57692"/>
    </ligand>
</feature>
<dbReference type="Pfam" id="PF01799">
    <property type="entry name" value="Fer2_2"/>
    <property type="match status" value="1"/>
</dbReference>
<accession>A0A151Z533</accession>
<feature type="domain" description="FAD-binding PCMH-type" evidence="22">
    <location>
        <begin position="241"/>
        <end position="431"/>
    </location>
</feature>
<evidence type="ECO:0000256" key="20">
    <source>
        <dbReference type="PIRSR" id="PIRSR000127-3"/>
    </source>
</evidence>
<comment type="cofactor">
    <cofactor evidence="20">
        <name>[2Fe-2S] cluster</name>
        <dbReference type="ChEBI" id="CHEBI:190135"/>
    </cofactor>
    <text evidence="20">Binds 2 [2Fe-2S] clusters.</text>
</comment>
<evidence type="ECO:0000256" key="16">
    <source>
        <dbReference type="ARBA" id="ARBA00049017"/>
    </source>
</evidence>
<dbReference type="PANTHER" id="PTHR45444">
    <property type="entry name" value="XANTHINE DEHYDROGENASE"/>
    <property type="match status" value="1"/>
</dbReference>
<dbReference type="InterPro" id="IPR046867">
    <property type="entry name" value="AldOxase/xan_DH_MoCoBD2"/>
</dbReference>
<dbReference type="InterPro" id="IPR016208">
    <property type="entry name" value="Ald_Oxase/xanthine_DH-like"/>
</dbReference>
<evidence type="ECO:0000256" key="2">
    <source>
        <dbReference type="ARBA" id="ARBA00004275"/>
    </source>
</evidence>
<dbReference type="SMART" id="SM01092">
    <property type="entry name" value="CO_deh_flav_C"/>
    <property type="match status" value="1"/>
</dbReference>
<dbReference type="InterPro" id="IPR036010">
    <property type="entry name" value="2Fe-2S_ferredoxin-like_sf"/>
</dbReference>
<evidence type="ECO:0000256" key="12">
    <source>
        <dbReference type="ARBA" id="ARBA00023014"/>
    </source>
</evidence>
<keyword evidence="14" id="KW-0576">Peroxisome</keyword>
<keyword evidence="12 20" id="KW-0411">Iron-sulfur</keyword>
<comment type="similarity">
    <text evidence="3">Belongs to the xanthine dehydrogenase family.</text>
</comment>
<dbReference type="Proteomes" id="UP000076078">
    <property type="component" value="Unassembled WGS sequence"/>
</dbReference>
<feature type="binding site" evidence="19">
    <location>
        <position position="439"/>
    </location>
    <ligand>
        <name>FAD</name>
        <dbReference type="ChEBI" id="CHEBI:57692"/>
    </ligand>
</feature>
<feature type="binding site" evidence="19">
    <location>
        <position position="1026"/>
    </location>
    <ligand>
        <name>substrate</name>
    </ligand>
</feature>
<dbReference type="PIRSF" id="PIRSF000127">
    <property type="entry name" value="Xanthine_DH"/>
    <property type="match status" value="1"/>
</dbReference>
<dbReference type="FunFam" id="3.10.20.30:FF:000015">
    <property type="entry name" value="Aldehyde oxidase 1"/>
    <property type="match status" value="1"/>
</dbReference>
<feature type="binding site" evidence="19">
    <location>
        <position position="350"/>
    </location>
    <ligand>
        <name>FAD</name>
        <dbReference type="ChEBI" id="CHEBI:57692"/>
    </ligand>
</feature>
<protein>
    <recommendedName>
        <fullName evidence="4">xanthine dehydrogenase</fullName>
        <ecNumber evidence="4">1.17.1.4</ecNumber>
    </recommendedName>
</protein>
<feature type="binding site" evidence="20">
    <location>
        <position position="151"/>
    </location>
    <ligand>
        <name>[2Fe-2S] cluster</name>
        <dbReference type="ChEBI" id="CHEBI:190135"/>
        <label>2</label>
    </ligand>
</feature>
<comment type="cofactor">
    <cofactor evidence="20">
        <name>Mo-molybdopterin</name>
        <dbReference type="ChEBI" id="CHEBI:71302"/>
    </cofactor>
    <text evidence="20">Binds 1 Mo-molybdopterin (Mo-MPT) cofactor per subunit.</text>
</comment>
<evidence type="ECO:0000256" key="4">
    <source>
        <dbReference type="ARBA" id="ARBA00013123"/>
    </source>
</evidence>
<dbReference type="InterPro" id="IPR005107">
    <property type="entry name" value="CO_DH_flav_C"/>
</dbReference>
<evidence type="ECO:0000313" key="24">
    <source>
        <dbReference type="Proteomes" id="UP000076078"/>
    </source>
</evidence>
<dbReference type="Pfam" id="PF01315">
    <property type="entry name" value="Ald_Xan_dh_C"/>
    <property type="match status" value="1"/>
</dbReference>
<comment type="cofactor">
    <cofactor evidence="1 19">
        <name>FAD</name>
        <dbReference type="ChEBI" id="CHEBI:57692"/>
    </cofactor>
</comment>
<dbReference type="GO" id="GO:0005777">
    <property type="term" value="C:peroxisome"/>
    <property type="evidence" value="ECO:0007669"/>
    <property type="project" value="UniProtKB-SubCell"/>
</dbReference>
<dbReference type="InterPro" id="IPR016167">
    <property type="entry name" value="FAD-bd_PCMH_sub1"/>
</dbReference>
<dbReference type="Gene3D" id="3.30.43.10">
    <property type="entry name" value="Uridine Diphospho-n-acetylenolpyruvylglucosamine Reductase, domain 2"/>
    <property type="match status" value="1"/>
</dbReference>
<comment type="subcellular location">
    <subcellularLocation>
        <location evidence="2">Peroxisome</location>
    </subcellularLocation>
</comment>
<dbReference type="PROSITE" id="PS00197">
    <property type="entry name" value="2FE2S_FER_1"/>
    <property type="match status" value="1"/>
</dbReference>
<dbReference type="InterPro" id="IPR036856">
    <property type="entry name" value="Ald_Oxase/Xan_DH_a/b_sf"/>
</dbReference>
<dbReference type="Pfam" id="PF00941">
    <property type="entry name" value="FAD_binding_5"/>
    <property type="match status" value="1"/>
</dbReference>
<dbReference type="Gene3D" id="3.30.390.50">
    <property type="entry name" value="CO dehydrogenase flavoprotein, C-terminal domain"/>
    <property type="match status" value="1"/>
</dbReference>
<dbReference type="OrthoDB" id="8300278at2759"/>
<dbReference type="InterPro" id="IPR036318">
    <property type="entry name" value="FAD-bd_PCMH-like_sf"/>
</dbReference>
<dbReference type="EMBL" id="LODT01000042">
    <property type="protein sequence ID" value="KYQ89070.1"/>
    <property type="molecule type" value="Genomic_DNA"/>
</dbReference>
<dbReference type="Gene3D" id="3.90.1170.50">
    <property type="entry name" value="Aldehyde oxidase/xanthine dehydrogenase, a/b hammerhead"/>
    <property type="match status" value="1"/>
</dbReference>
<dbReference type="Pfam" id="PF00111">
    <property type="entry name" value="Fer2"/>
    <property type="match status" value="1"/>
</dbReference>
<keyword evidence="11 20" id="KW-0408">Iron</keyword>
<feature type="binding site" evidence="20">
    <location>
        <position position="1095"/>
    </location>
    <ligand>
        <name>Mo-molybdopterin</name>
        <dbReference type="ChEBI" id="CHEBI:71302"/>
    </ligand>
    <ligandPart>
        <name>Mo</name>
        <dbReference type="ChEBI" id="CHEBI:28685"/>
    </ligandPart>
</feature>
<dbReference type="FunFam" id="3.30.365.10:FF:000004">
    <property type="entry name" value="Xanthine dehydrogenase oxidase"/>
    <property type="match status" value="1"/>
</dbReference>
<dbReference type="SUPFAM" id="SSF47741">
    <property type="entry name" value="CO dehydrogenase ISP C-domain like"/>
    <property type="match status" value="1"/>
</dbReference>
<dbReference type="SUPFAM" id="SSF54292">
    <property type="entry name" value="2Fe-2S ferredoxin-like"/>
    <property type="match status" value="1"/>
</dbReference>
<dbReference type="InterPro" id="IPR036884">
    <property type="entry name" value="2Fe-2S-bd_dom_sf"/>
</dbReference>
<dbReference type="SMART" id="SM01008">
    <property type="entry name" value="Ald_Xan_dh_C"/>
    <property type="match status" value="1"/>
</dbReference>
<dbReference type="InterPro" id="IPR014307">
    <property type="entry name" value="Xanthine_DH_ssu"/>
</dbReference>
<keyword evidence="6" id="KW-0285">Flavoprotein</keyword>
<dbReference type="SUPFAM" id="SSF56003">
    <property type="entry name" value="Molybdenum cofactor-binding domain"/>
    <property type="match status" value="1"/>
</dbReference>
<evidence type="ECO:0000256" key="7">
    <source>
        <dbReference type="ARBA" id="ARBA00022714"/>
    </source>
</evidence>
<feature type="binding site" evidence="19">
    <location>
        <position position="930"/>
    </location>
    <ligand>
        <name>substrate</name>
    </ligand>
</feature>
<dbReference type="Pfam" id="PF03450">
    <property type="entry name" value="CO_deh_flav_C"/>
    <property type="match status" value="1"/>
</dbReference>
<keyword evidence="24" id="KW-1185">Reference proteome</keyword>
<gene>
    <name evidence="23" type="ORF">DLAC_10298</name>
</gene>
<dbReference type="GO" id="GO:0071949">
    <property type="term" value="F:FAD binding"/>
    <property type="evidence" value="ECO:0007669"/>
    <property type="project" value="InterPro"/>
</dbReference>
<feature type="binding site" evidence="20">
    <location>
        <position position="814"/>
    </location>
    <ligand>
        <name>Mo-molybdopterin</name>
        <dbReference type="ChEBI" id="CHEBI:71302"/>
    </ligand>
    <ligandPart>
        <name>Mo</name>
        <dbReference type="ChEBI" id="CHEBI:28685"/>
    </ligandPart>
</feature>
<dbReference type="STRING" id="361077.A0A151Z533"/>
<dbReference type="InterPro" id="IPR008274">
    <property type="entry name" value="AldOxase/xan_DH_MoCoBD1"/>
</dbReference>
<evidence type="ECO:0000313" key="23">
    <source>
        <dbReference type="EMBL" id="KYQ89070.1"/>
    </source>
</evidence>
<comment type="cofactor">
    <cofactor evidence="15">
        <name>[2Fe-2S] cluster</name>
        <dbReference type="ChEBI" id="CHEBI:190135"/>
    </cofactor>
</comment>
<keyword evidence="8 20" id="KW-0479">Metal-binding</keyword>
<dbReference type="InterPro" id="IPR002888">
    <property type="entry name" value="2Fe-2S-bd"/>
</dbReference>
<feature type="binding site" evidence="20">
    <location>
        <position position="783"/>
    </location>
    <ligand>
        <name>Mo-molybdopterin</name>
        <dbReference type="ChEBI" id="CHEBI:71302"/>
    </ligand>
    <ligandPart>
        <name>Mo</name>
        <dbReference type="ChEBI" id="CHEBI:28685"/>
    </ligandPart>
</feature>
<dbReference type="InterPro" id="IPR016169">
    <property type="entry name" value="FAD-bd_PCMH_sub2"/>
</dbReference>
<dbReference type="FunCoup" id="A0A151Z533">
    <property type="interactions" value="88"/>
</dbReference>
<dbReference type="FunFam" id="3.30.465.10:FF:000004">
    <property type="entry name" value="Xanthine dehydrogenase/oxidase"/>
    <property type="match status" value="1"/>
</dbReference>
<dbReference type="InterPro" id="IPR001041">
    <property type="entry name" value="2Fe-2S_ferredoxin-type"/>
</dbReference>